<dbReference type="GeneID" id="85456950"/>
<proteinExistence type="predicted"/>
<dbReference type="Proteomes" id="UP001224890">
    <property type="component" value="Unassembled WGS sequence"/>
</dbReference>
<dbReference type="AlphaFoldDB" id="A0AAJ0AL76"/>
<gene>
    <name evidence="1" type="ORF">BDP55DRAFT_632444</name>
</gene>
<evidence type="ECO:0000313" key="2">
    <source>
        <dbReference type="Proteomes" id="UP001224890"/>
    </source>
</evidence>
<dbReference type="RefSeq" id="XP_060429278.1">
    <property type="nucleotide sequence ID" value="XM_060572424.1"/>
</dbReference>
<reference evidence="1" key="1">
    <citation type="submission" date="2021-06" db="EMBL/GenBank/DDBJ databases">
        <title>Comparative genomics, transcriptomics and evolutionary studies reveal genomic signatures of adaptation to plant cell wall in hemibiotrophic fungi.</title>
        <authorList>
            <consortium name="DOE Joint Genome Institute"/>
            <person name="Baroncelli R."/>
            <person name="Diaz J.F."/>
            <person name="Benocci T."/>
            <person name="Peng M."/>
            <person name="Battaglia E."/>
            <person name="Haridas S."/>
            <person name="Andreopoulos W."/>
            <person name="Labutti K."/>
            <person name="Pangilinan J."/>
            <person name="Floch G.L."/>
            <person name="Makela M.R."/>
            <person name="Henrissat B."/>
            <person name="Grigoriev I.V."/>
            <person name="Crouch J.A."/>
            <person name="De Vries R.P."/>
            <person name="Sukno S.A."/>
            <person name="Thon M.R."/>
        </authorList>
    </citation>
    <scope>NUCLEOTIDE SEQUENCE</scope>
    <source>
        <strain evidence="1">CBS 193.32</strain>
    </source>
</reference>
<name>A0AAJ0AL76_9PEZI</name>
<dbReference type="EMBL" id="JAHMHR010000022">
    <property type="protein sequence ID" value="KAK1675275.1"/>
    <property type="molecule type" value="Genomic_DNA"/>
</dbReference>
<evidence type="ECO:0000313" key="1">
    <source>
        <dbReference type="EMBL" id="KAK1675275.1"/>
    </source>
</evidence>
<accession>A0AAJ0AL76</accession>
<keyword evidence="2" id="KW-1185">Reference proteome</keyword>
<organism evidence="1 2">
    <name type="scientific">Colletotrichum godetiae</name>
    <dbReference type="NCBI Taxonomy" id="1209918"/>
    <lineage>
        <taxon>Eukaryota</taxon>
        <taxon>Fungi</taxon>
        <taxon>Dikarya</taxon>
        <taxon>Ascomycota</taxon>
        <taxon>Pezizomycotina</taxon>
        <taxon>Sordariomycetes</taxon>
        <taxon>Hypocreomycetidae</taxon>
        <taxon>Glomerellales</taxon>
        <taxon>Glomerellaceae</taxon>
        <taxon>Colletotrichum</taxon>
        <taxon>Colletotrichum acutatum species complex</taxon>
    </lineage>
</organism>
<comment type="caution">
    <text evidence="1">The sequence shown here is derived from an EMBL/GenBank/DDBJ whole genome shotgun (WGS) entry which is preliminary data.</text>
</comment>
<protein>
    <submittedName>
        <fullName evidence="1">Uncharacterized protein</fullName>
    </submittedName>
</protein>
<sequence length="157" mass="17131">MSALHDGTVRFGGRGPLNFGGFAVLGLAKLRQRGRSNRGRAAMNMFGNGPREGGGGMPDLDSLTQAFDSGVLALVTVRNIDRRRRPHPSGFMMSEAGWQIKDVWQSGPGRVAVTPGFPSPASRRGQRSRERIRTRNAVNKRLAQLVNRAPMINPVRV</sequence>